<protein>
    <recommendedName>
        <fullName evidence="1">DUF7577 domain-containing protein</fullName>
    </recommendedName>
</protein>
<evidence type="ECO:0000313" key="2">
    <source>
        <dbReference type="EMBL" id="MXR22379.1"/>
    </source>
</evidence>
<dbReference type="Pfam" id="PF24463">
    <property type="entry name" value="DUF7577"/>
    <property type="match status" value="1"/>
</dbReference>
<sequence>MLDVFAFAALVGIPLAQVPLVAYLSRYVELDPDEDLPPPGRGYVTYGTESARPEGWSHGSACPNCGTHVTAEYDYCGNCAKRLPPRRERQ</sequence>
<evidence type="ECO:0000259" key="1">
    <source>
        <dbReference type="Pfam" id="PF24463"/>
    </source>
</evidence>
<keyword evidence="3" id="KW-1185">Reference proteome</keyword>
<comment type="caution">
    <text evidence="2">The sequence shown here is derived from an EMBL/GenBank/DDBJ whole genome shotgun (WGS) entry which is preliminary data.</text>
</comment>
<evidence type="ECO:0000313" key="3">
    <source>
        <dbReference type="Proteomes" id="UP000471521"/>
    </source>
</evidence>
<dbReference type="RefSeq" id="WP_159527724.1">
    <property type="nucleotide sequence ID" value="NZ_WUUU01000263.1"/>
</dbReference>
<name>A0A6B0SYD9_9EURY</name>
<gene>
    <name evidence="2" type="ORF">GRX66_17980</name>
</gene>
<feature type="domain" description="DUF7577" evidence="1">
    <location>
        <begin position="61"/>
        <end position="84"/>
    </location>
</feature>
<reference evidence="2 3" key="1">
    <citation type="submission" date="2019-12" db="EMBL/GenBank/DDBJ databases">
        <title>Isolation and characterization of three novel carbon monoxide-oxidizing members of Halobacteria from salione crusts and soils.</title>
        <authorList>
            <person name="Myers M.R."/>
            <person name="King G.M."/>
        </authorList>
    </citation>
    <scope>NUCLEOTIDE SEQUENCE [LARGE SCALE GENOMIC DNA]</scope>
    <source>
        <strain evidence="2 3">PCN9</strain>
    </source>
</reference>
<dbReference type="OrthoDB" id="53394at2157"/>
<accession>A0A6B0SYD9</accession>
<dbReference type="Proteomes" id="UP000471521">
    <property type="component" value="Unassembled WGS sequence"/>
</dbReference>
<dbReference type="AlphaFoldDB" id="A0A6B0SYD9"/>
<dbReference type="InterPro" id="IPR055999">
    <property type="entry name" value="DUF7577"/>
</dbReference>
<proteinExistence type="predicted"/>
<dbReference type="EMBL" id="WUUU01000263">
    <property type="protein sequence ID" value="MXR22379.1"/>
    <property type="molecule type" value="Genomic_DNA"/>
</dbReference>
<organism evidence="2 3">
    <name type="scientific">Halobacterium bonnevillei</name>
    <dbReference type="NCBI Taxonomy" id="2692200"/>
    <lineage>
        <taxon>Archaea</taxon>
        <taxon>Methanobacteriati</taxon>
        <taxon>Methanobacteriota</taxon>
        <taxon>Stenosarchaea group</taxon>
        <taxon>Halobacteria</taxon>
        <taxon>Halobacteriales</taxon>
        <taxon>Halobacteriaceae</taxon>
        <taxon>Halobacterium</taxon>
    </lineage>
</organism>